<dbReference type="Proteomes" id="UP000007879">
    <property type="component" value="Unassembled WGS sequence"/>
</dbReference>
<dbReference type="SUPFAM" id="SSF47923">
    <property type="entry name" value="Ypt/Rab-GAP domain of gyp1p"/>
    <property type="match status" value="1"/>
</dbReference>
<accession>A0AAN0JHI6</accession>
<dbReference type="RefSeq" id="XP_019856434.1">
    <property type="nucleotide sequence ID" value="XM_020000875.1"/>
</dbReference>
<reference evidence="1" key="2">
    <citation type="submission" date="2024-06" db="UniProtKB">
        <authorList>
            <consortium name="EnsemblMetazoa"/>
        </authorList>
    </citation>
    <scope>IDENTIFICATION</scope>
</reference>
<keyword evidence="2" id="KW-1185">Reference proteome</keyword>
<evidence type="ECO:0000313" key="1">
    <source>
        <dbReference type="EnsemblMetazoa" id="XP_019856434.1"/>
    </source>
</evidence>
<protein>
    <recommendedName>
        <fullName evidence="3">Rab-GAP TBC domain-containing protein</fullName>
    </recommendedName>
</protein>
<sequence length="102" mass="11617">MAAEGGKDILPDLPTFTEDWEVHKFQSIMESISSDPVDITSLRGQAITKGGLLCNELRRRAWTKLLGINIYNIPSYPHLDHKDKNQVILDVNRCEPYLKCFS</sequence>
<dbReference type="GeneID" id="109584968"/>
<dbReference type="AlphaFoldDB" id="A0AAN0JHI6"/>
<dbReference type="InterPro" id="IPR035969">
    <property type="entry name" value="Rab-GAP_TBC_sf"/>
</dbReference>
<reference evidence="2" key="1">
    <citation type="journal article" date="2010" name="Nature">
        <title>The Amphimedon queenslandica genome and the evolution of animal complexity.</title>
        <authorList>
            <person name="Srivastava M."/>
            <person name="Simakov O."/>
            <person name="Chapman J."/>
            <person name="Fahey B."/>
            <person name="Gauthier M.E."/>
            <person name="Mitros T."/>
            <person name="Richards G.S."/>
            <person name="Conaco C."/>
            <person name="Dacre M."/>
            <person name="Hellsten U."/>
            <person name="Larroux C."/>
            <person name="Putnam N.H."/>
            <person name="Stanke M."/>
            <person name="Adamska M."/>
            <person name="Darling A."/>
            <person name="Degnan S.M."/>
            <person name="Oakley T.H."/>
            <person name="Plachetzki D.C."/>
            <person name="Zhai Y."/>
            <person name="Adamski M."/>
            <person name="Calcino A."/>
            <person name="Cummins S.F."/>
            <person name="Goodstein D.M."/>
            <person name="Harris C."/>
            <person name="Jackson D.J."/>
            <person name="Leys S.P."/>
            <person name="Shu S."/>
            <person name="Woodcroft B.J."/>
            <person name="Vervoort M."/>
            <person name="Kosik K.S."/>
            <person name="Manning G."/>
            <person name="Degnan B.M."/>
            <person name="Rokhsar D.S."/>
        </authorList>
    </citation>
    <scope>NUCLEOTIDE SEQUENCE [LARGE SCALE GENOMIC DNA]</scope>
</reference>
<name>A0AAN0JHI6_AMPQE</name>
<evidence type="ECO:0008006" key="3">
    <source>
        <dbReference type="Google" id="ProtNLM"/>
    </source>
</evidence>
<dbReference type="Gene3D" id="1.10.8.1310">
    <property type="match status" value="1"/>
</dbReference>
<organism evidence="1 2">
    <name type="scientific">Amphimedon queenslandica</name>
    <name type="common">Sponge</name>
    <dbReference type="NCBI Taxonomy" id="400682"/>
    <lineage>
        <taxon>Eukaryota</taxon>
        <taxon>Metazoa</taxon>
        <taxon>Porifera</taxon>
        <taxon>Demospongiae</taxon>
        <taxon>Heteroscleromorpha</taxon>
        <taxon>Haplosclerida</taxon>
        <taxon>Niphatidae</taxon>
        <taxon>Amphimedon</taxon>
    </lineage>
</organism>
<proteinExistence type="predicted"/>
<evidence type="ECO:0000313" key="2">
    <source>
        <dbReference type="Proteomes" id="UP000007879"/>
    </source>
</evidence>
<dbReference type="KEGG" id="aqu:109584968"/>
<dbReference type="EnsemblMetazoa" id="XM_020000875.1">
    <property type="protein sequence ID" value="XP_019856434.1"/>
    <property type="gene ID" value="LOC109584968"/>
</dbReference>